<dbReference type="EMBL" id="BAABJZ010000018">
    <property type="protein sequence ID" value="GAA4881063.1"/>
    <property type="molecule type" value="Genomic_DNA"/>
</dbReference>
<evidence type="ECO:0000256" key="4">
    <source>
        <dbReference type="ARBA" id="ARBA00023027"/>
    </source>
</evidence>
<evidence type="ECO:0000256" key="1">
    <source>
        <dbReference type="ARBA" id="ARBA00022630"/>
    </source>
</evidence>
<feature type="binding site" evidence="6">
    <location>
        <begin position="140"/>
        <end position="143"/>
    </location>
    <ligand>
        <name>FMN</name>
        <dbReference type="ChEBI" id="CHEBI:58210"/>
    </ligand>
</feature>
<comment type="function">
    <text evidence="6">Also exhibits azoreductase activity. Catalyzes the reductive cleavage of the azo bond in aromatic azo compounds to the corresponding amines.</text>
</comment>
<dbReference type="Pfam" id="PF02525">
    <property type="entry name" value="Flavodoxin_2"/>
    <property type="match status" value="1"/>
</dbReference>
<keyword evidence="3 6" id="KW-0560">Oxidoreductase</keyword>
<dbReference type="EC" id="1.6.5.-" evidence="6"/>
<evidence type="ECO:0000256" key="3">
    <source>
        <dbReference type="ARBA" id="ARBA00023002"/>
    </source>
</evidence>
<feature type="binding site" evidence="6">
    <location>
        <begin position="96"/>
        <end position="99"/>
    </location>
    <ligand>
        <name>FMN</name>
        <dbReference type="ChEBI" id="CHEBI:58210"/>
    </ligand>
</feature>
<comment type="cofactor">
    <cofactor evidence="6">
        <name>FMN</name>
        <dbReference type="ChEBI" id="CHEBI:58210"/>
    </cofactor>
    <text evidence="6">Binds 1 FMN per subunit.</text>
</comment>
<dbReference type="EC" id="1.7.1.17" evidence="6"/>
<keyword evidence="9" id="KW-1185">Reference proteome</keyword>
<accession>A0ABP9EQ41</accession>
<comment type="function">
    <text evidence="6">Quinone reductase that provides resistance to thiol-specific stress caused by electrophilic quinones.</text>
</comment>
<evidence type="ECO:0000256" key="5">
    <source>
        <dbReference type="ARBA" id="ARBA00048542"/>
    </source>
</evidence>
<comment type="subunit">
    <text evidence="6">Homodimer.</text>
</comment>
<feature type="domain" description="Flavodoxin-like fold" evidence="7">
    <location>
        <begin position="2"/>
        <end position="197"/>
    </location>
</feature>
<reference evidence="9" key="1">
    <citation type="journal article" date="2019" name="Int. J. Syst. Evol. Microbiol.">
        <title>The Global Catalogue of Microorganisms (GCM) 10K type strain sequencing project: providing services to taxonomists for standard genome sequencing and annotation.</title>
        <authorList>
            <consortium name="The Broad Institute Genomics Platform"/>
            <consortium name="The Broad Institute Genome Sequencing Center for Infectious Disease"/>
            <person name="Wu L."/>
            <person name="Ma J."/>
        </authorList>
    </citation>
    <scope>NUCLEOTIDE SEQUENCE [LARGE SCALE GENOMIC DNA]</scope>
    <source>
        <strain evidence="9">JCM 18401</strain>
    </source>
</reference>
<keyword evidence="1 6" id="KW-0285">Flavoprotein</keyword>
<gene>
    <name evidence="8" type="primary">azoR1</name>
    <name evidence="6" type="synonym">azoR</name>
    <name evidence="8" type="ORF">GCM10023333_14080</name>
</gene>
<evidence type="ECO:0000313" key="8">
    <source>
        <dbReference type="EMBL" id="GAA4881063.1"/>
    </source>
</evidence>
<evidence type="ECO:0000256" key="6">
    <source>
        <dbReference type="HAMAP-Rule" id="MF_01216"/>
    </source>
</evidence>
<proteinExistence type="inferred from homology"/>
<feature type="binding site" evidence="6">
    <location>
        <position position="10"/>
    </location>
    <ligand>
        <name>FMN</name>
        <dbReference type="ChEBI" id="CHEBI:58210"/>
    </ligand>
</feature>
<name>A0ABP9EQ41_9GAMM</name>
<sequence>MKTLLIVNASLNQDDSHSRQLAAELQAGWLAIHPQGRVIQRDVGAAPPPHLDIETVTAFYTEPDRRDEATQRLIALSDQLVAELQAADEVVIATPMYNFSVPSGLKAWIDLICRVGVTFRYTEHGPEGLLHGKRGLIIATRGGRYAAGAPAAAANHQDPYLRTVLGFVGIDDVTVVAAEGLSAGRDGFEQAQQQLQRCLQVPEAALVD</sequence>
<comment type="catalytic activity">
    <reaction evidence="5">
        <text>N,N-dimethyl-1,4-phenylenediamine + anthranilate + 2 NAD(+) = 2-(4-dimethylaminophenyl)diazenylbenzoate + 2 NADH + 2 H(+)</text>
        <dbReference type="Rhea" id="RHEA:55872"/>
        <dbReference type="ChEBI" id="CHEBI:15378"/>
        <dbReference type="ChEBI" id="CHEBI:15783"/>
        <dbReference type="ChEBI" id="CHEBI:16567"/>
        <dbReference type="ChEBI" id="CHEBI:57540"/>
        <dbReference type="ChEBI" id="CHEBI:57945"/>
        <dbReference type="ChEBI" id="CHEBI:71579"/>
        <dbReference type="EC" id="1.7.1.17"/>
    </reaction>
    <physiologicalReaction direction="right-to-left" evidence="5">
        <dbReference type="Rhea" id="RHEA:55874"/>
    </physiologicalReaction>
</comment>
<comment type="catalytic activity">
    <reaction evidence="6">
        <text>2 a quinone + NADH + H(+) = 2 a 1,4-benzosemiquinone + NAD(+)</text>
        <dbReference type="Rhea" id="RHEA:65952"/>
        <dbReference type="ChEBI" id="CHEBI:15378"/>
        <dbReference type="ChEBI" id="CHEBI:57540"/>
        <dbReference type="ChEBI" id="CHEBI:57945"/>
        <dbReference type="ChEBI" id="CHEBI:132124"/>
        <dbReference type="ChEBI" id="CHEBI:134225"/>
    </reaction>
</comment>
<dbReference type="SUPFAM" id="SSF52218">
    <property type="entry name" value="Flavoproteins"/>
    <property type="match status" value="1"/>
</dbReference>
<feature type="binding site" evidence="6">
    <location>
        <begin position="16"/>
        <end position="18"/>
    </location>
    <ligand>
        <name>FMN</name>
        <dbReference type="ChEBI" id="CHEBI:58210"/>
    </ligand>
</feature>
<evidence type="ECO:0000259" key="7">
    <source>
        <dbReference type="Pfam" id="PF02525"/>
    </source>
</evidence>
<keyword evidence="4 6" id="KW-0520">NAD</keyword>
<comment type="similarity">
    <text evidence="6">Belongs to the azoreductase type 1 family.</text>
</comment>
<dbReference type="InterPro" id="IPR029039">
    <property type="entry name" value="Flavoprotein-like_sf"/>
</dbReference>
<evidence type="ECO:0000256" key="2">
    <source>
        <dbReference type="ARBA" id="ARBA00022643"/>
    </source>
</evidence>
<comment type="caution">
    <text evidence="8">The sequence shown here is derived from an EMBL/GenBank/DDBJ whole genome shotgun (WGS) entry which is preliminary data.</text>
</comment>
<dbReference type="Proteomes" id="UP001499988">
    <property type="component" value="Unassembled WGS sequence"/>
</dbReference>
<dbReference type="InterPro" id="IPR003680">
    <property type="entry name" value="Flavodoxin_fold"/>
</dbReference>
<dbReference type="PANTHER" id="PTHR43741:SF2">
    <property type="entry name" value="FMN-DEPENDENT NADH:QUINONE OXIDOREDUCTASE"/>
    <property type="match status" value="1"/>
</dbReference>
<dbReference type="HAMAP" id="MF_01216">
    <property type="entry name" value="Azoreductase_type1"/>
    <property type="match status" value="1"/>
</dbReference>
<dbReference type="InterPro" id="IPR050104">
    <property type="entry name" value="FMN-dep_NADH:Q_OxRdtase_AzoR1"/>
</dbReference>
<organism evidence="8 9">
    <name type="scientific">Ferrimonas pelagia</name>
    <dbReference type="NCBI Taxonomy" id="1177826"/>
    <lineage>
        <taxon>Bacteria</taxon>
        <taxon>Pseudomonadati</taxon>
        <taxon>Pseudomonadota</taxon>
        <taxon>Gammaproteobacteria</taxon>
        <taxon>Alteromonadales</taxon>
        <taxon>Ferrimonadaceae</taxon>
        <taxon>Ferrimonas</taxon>
    </lineage>
</organism>
<dbReference type="RefSeq" id="WP_345334643.1">
    <property type="nucleotide sequence ID" value="NZ_BAABJZ010000018.1"/>
</dbReference>
<dbReference type="InterPro" id="IPR023048">
    <property type="entry name" value="NADH:quinone_OxRdtase_FMN_depd"/>
</dbReference>
<dbReference type="Gene3D" id="3.40.50.360">
    <property type="match status" value="1"/>
</dbReference>
<evidence type="ECO:0000313" key="9">
    <source>
        <dbReference type="Proteomes" id="UP001499988"/>
    </source>
</evidence>
<keyword evidence="2 6" id="KW-0288">FMN</keyword>
<protein>
    <recommendedName>
        <fullName evidence="6">FMN dependent NADH:quinone oxidoreductase</fullName>
        <ecNumber evidence="6">1.6.5.-</ecNumber>
    </recommendedName>
    <alternativeName>
        <fullName evidence="6">Azo-dye reductase</fullName>
    </alternativeName>
    <alternativeName>
        <fullName evidence="6">FMN-dependent NADH-azo compound oxidoreductase</fullName>
    </alternativeName>
    <alternativeName>
        <fullName evidence="6">FMN-dependent NADH-azoreductase</fullName>
        <ecNumber evidence="6">1.7.1.17</ecNumber>
    </alternativeName>
</protein>
<dbReference type="PANTHER" id="PTHR43741">
    <property type="entry name" value="FMN-DEPENDENT NADH-AZOREDUCTASE 1"/>
    <property type="match status" value="1"/>
</dbReference>